<dbReference type="InterPro" id="IPR047153">
    <property type="entry name" value="TRIM45/56/19-like"/>
</dbReference>
<dbReference type="InterPro" id="IPR001841">
    <property type="entry name" value="Znf_RING"/>
</dbReference>
<dbReference type="SUPFAM" id="SSF57850">
    <property type="entry name" value="RING/U-box"/>
    <property type="match status" value="1"/>
</dbReference>
<dbReference type="Pfam" id="PF00643">
    <property type="entry name" value="zf-B_box"/>
    <property type="match status" value="2"/>
</dbReference>
<evidence type="ECO:0000259" key="6">
    <source>
        <dbReference type="PROSITE" id="PS50119"/>
    </source>
</evidence>
<dbReference type="Pfam" id="PF13445">
    <property type="entry name" value="zf-RING_UBOX"/>
    <property type="match status" value="1"/>
</dbReference>
<feature type="domain" description="B box-type" evidence="6">
    <location>
        <begin position="149"/>
        <end position="190"/>
    </location>
</feature>
<dbReference type="GO" id="GO:0008270">
    <property type="term" value="F:zinc ion binding"/>
    <property type="evidence" value="ECO:0007669"/>
    <property type="project" value="UniProtKB-KW"/>
</dbReference>
<dbReference type="PANTHER" id="PTHR25462:SF296">
    <property type="entry name" value="MEIOTIC P26, ISOFORM F"/>
    <property type="match status" value="1"/>
</dbReference>
<reference evidence="7" key="1">
    <citation type="submission" date="2021-02" db="EMBL/GenBank/DDBJ databases">
        <authorList>
            <person name="Nowell W R."/>
        </authorList>
    </citation>
    <scope>NUCLEOTIDE SEQUENCE</scope>
</reference>
<dbReference type="SMART" id="SM00184">
    <property type="entry name" value="RING"/>
    <property type="match status" value="1"/>
</dbReference>
<feature type="domain" description="B box-type" evidence="6">
    <location>
        <begin position="104"/>
        <end position="144"/>
    </location>
</feature>
<evidence type="ECO:0000256" key="2">
    <source>
        <dbReference type="ARBA" id="ARBA00022771"/>
    </source>
</evidence>
<dbReference type="SUPFAM" id="SSF57845">
    <property type="entry name" value="B-box zinc-binding domain"/>
    <property type="match status" value="1"/>
</dbReference>
<dbReference type="Proteomes" id="UP000663844">
    <property type="component" value="Unassembled WGS sequence"/>
</dbReference>
<protein>
    <submittedName>
        <fullName evidence="7">Uncharacterized protein</fullName>
    </submittedName>
</protein>
<evidence type="ECO:0000313" key="8">
    <source>
        <dbReference type="Proteomes" id="UP000663844"/>
    </source>
</evidence>
<evidence type="ECO:0000313" key="7">
    <source>
        <dbReference type="EMBL" id="CAF4083921.1"/>
    </source>
</evidence>
<keyword evidence="3" id="KW-0862">Zinc</keyword>
<evidence type="ECO:0000259" key="5">
    <source>
        <dbReference type="PROSITE" id="PS50089"/>
    </source>
</evidence>
<evidence type="ECO:0000256" key="1">
    <source>
        <dbReference type="ARBA" id="ARBA00022723"/>
    </source>
</evidence>
<gene>
    <name evidence="7" type="ORF">OXD698_LOCUS34484</name>
</gene>
<keyword evidence="2 4" id="KW-0863">Zinc-finger</keyword>
<dbReference type="InterPro" id="IPR013083">
    <property type="entry name" value="Znf_RING/FYVE/PHD"/>
</dbReference>
<dbReference type="PROSITE" id="PS50119">
    <property type="entry name" value="ZF_BBOX"/>
    <property type="match status" value="2"/>
</dbReference>
<keyword evidence="1" id="KW-0479">Metal-binding</keyword>
<dbReference type="InterPro" id="IPR000315">
    <property type="entry name" value="Znf_B-box"/>
</dbReference>
<sequence length="596" mass="68493">MASKSAGKQQQKDVDSLITCAICLDYFVDPRILPCSHTYCLECIRNIALANLGQFECPMRDGTNIERDRIDSLPINRAVRDMVEVLSHAIDGTGQTRQSFLPQCDECQSTEADFWCIDCAISCCTTCSIAIHKRALAQHRRVPISEKPIEIKRCSQHHDEKVKYWCSCEKLICMDCQLSKQHKDHVAVPISEVIPGITEQLKTEFKEAQTSLSQAIAQNMHLTDMNENTNIQSITQTFDALHLMMDNYEKALKSQICTIEEKNKTLTESYLQQLILKQTIFSDHNRKFENILSTNDQMQLLEDKNSLINYLQQLMTELRELKLSIKTGYRIEGVDQLQTSINNILKQARIVELVPENQRFAVPGTYQQLLCQGRPCAKCGKCVDWYYTGDSASWNWIRKIETWTNDDWQRSNNDRVYDRFIRRDHATCRGTGARARLGRHSHSHGTRRVVRHTVLVIIDGRLIRKNDHVHTWHTIASLNGTWYGTLHVMTENEHGIYFVDDSKNHSIIQNPFIVSEQSSFDYGLIISDEDDFNMLYSLTLNQQVIPDPSQSNSRICVYLIAAQRAAYPKIIPVSFNGNTTCLWESVEGRGENFWVL</sequence>
<dbReference type="EMBL" id="CAJOAZ010005013">
    <property type="protein sequence ID" value="CAF4083921.1"/>
    <property type="molecule type" value="Genomic_DNA"/>
</dbReference>
<organism evidence="7 8">
    <name type="scientific">Adineta steineri</name>
    <dbReference type="NCBI Taxonomy" id="433720"/>
    <lineage>
        <taxon>Eukaryota</taxon>
        <taxon>Metazoa</taxon>
        <taxon>Spiralia</taxon>
        <taxon>Gnathifera</taxon>
        <taxon>Rotifera</taxon>
        <taxon>Eurotatoria</taxon>
        <taxon>Bdelloidea</taxon>
        <taxon>Adinetida</taxon>
        <taxon>Adinetidae</taxon>
        <taxon>Adineta</taxon>
    </lineage>
</organism>
<name>A0A819U5X0_9BILA</name>
<feature type="domain" description="RING-type" evidence="5">
    <location>
        <begin position="20"/>
        <end position="59"/>
    </location>
</feature>
<dbReference type="Gene3D" id="3.30.40.10">
    <property type="entry name" value="Zinc/RING finger domain, C3HC4 (zinc finger)"/>
    <property type="match status" value="1"/>
</dbReference>
<dbReference type="InterPro" id="IPR017907">
    <property type="entry name" value="Znf_RING_CS"/>
</dbReference>
<dbReference type="SMART" id="SM00336">
    <property type="entry name" value="BBOX"/>
    <property type="match status" value="2"/>
</dbReference>
<dbReference type="PROSITE" id="PS50089">
    <property type="entry name" value="ZF_RING_2"/>
    <property type="match status" value="1"/>
</dbReference>
<dbReference type="Gene3D" id="3.30.160.60">
    <property type="entry name" value="Classic Zinc Finger"/>
    <property type="match status" value="1"/>
</dbReference>
<dbReference type="PANTHER" id="PTHR25462">
    <property type="entry name" value="BONUS, ISOFORM C-RELATED"/>
    <property type="match status" value="1"/>
</dbReference>
<dbReference type="InterPro" id="IPR027370">
    <property type="entry name" value="Znf-RING_euk"/>
</dbReference>
<comment type="caution">
    <text evidence="7">The sequence shown here is derived from an EMBL/GenBank/DDBJ whole genome shotgun (WGS) entry which is preliminary data.</text>
</comment>
<evidence type="ECO:0000256" key="3">
    <source>
        <dbReference type="ARBA" id="ARBA00022833"/>
    </source>
</evidence>
<proteinExistence type="predicted"/>
<evidence type="ECO:0000256" key="4">
    <source>
        <dbReference type="PROSITE-ProRule" id="PRU00024"/>
    </source>
</evidence>
<dbReference type="PROSITE" id="PS00518">
    <property type="entry name" value="ZF_RING_1"/>
    <property type="match status" value="1"/>
</dbReference>
<dbReference type="CDD" id="cd19756">
    <property type="entry name" value="Bbox2"/>
    <property type="match status" value="1"/>
</dbReference>
<dbReference type="AlphaFoldDB" id="A0A819U5X0"/>
<accession>A0A819U5X0</accession>